<dbReference type="KEGG" id="fro:AALO17_00810"/>
<protein>
    <submittedName>
        <fullName evidence="1">Uncharacterized protein</fullName>
    </submittedName>
</protein>
<dbReference type="AlphaFoldDB" id="A0A140DRD8"/>
<organism evidence="1 2">
    <name type="scientific">Faecalibaculum rodentium</name>
    <dbReference type="NCBI Taxonomy" id="1702221"/>
    <lineage>
        <taxon>Bacteria</taxon>
        <taxon>Bacillati</taxon>
        <taxon>Bacillota</taxon>
        <taxon>Erysipelotrichia</taxon>
        <taxon>Erysipelotrichales</taxon>
        <taxon>Erysipelotrichaceae</taxon>
        <taxon>Faecalibaculum</taxon>
    </lineage>
</organism>
<accession>A0A140DRD8</accession>
<sequence>MIPYAARHTEKAAVREALPLSVTDSGRTMTYFQATAISI</sequence>
<keyword evidence="2" id="KW-1185">Reference proteome</keyword>
<reference evidence="1 2" key="1">
    <citation type="journal article" date="2016" name="Gut Pathog.">
        <title>Whole genome sequencing of "Faecalibaculum rodentium" ALO17, isolated from C57BL/6J laboratory mouse feces.</title>
        <authorList>
            <person name="Lim S."/>
            <person name="Chang D.H."/>
            <person name="Ahn S."/>
            <person name="Kim B.C."/>
        </authorList>
    </citation>
    <scope>NUCLEOTIDE SEQUENCE [LARGE SCALE GENOMIC DNA]</scope>
    <source>
        <strain evidence="1 2">Alo17</strain>
    </source>
</reference>
<dbReference type="Proteomes" id="UP000069771">
    <property type="component" value="Chromosome"/>
</dbReference>
<gene>
    <name evidence="1" type="ORF">AALO17_00810</name>
</gene>
<name>A0A140DRD8_9FIRM</name>
<evidence type="ECO:0000313" key="1">
    <source>
        <dbReference type="EMBL" id="AMK53215.1"/>
    </source>
</evidence>
<dbReference type="EMBL" id="CP011391">
    <property type="protein sequence ID" value="AMK53215.1"/>
    <property type="molecule type" value="Genomic_DNA"/>
</dbReference>
<proteinExistence type="predicted"/>
<evidence type="ECO:0000313" key="2">
    <source>
        <dbReference type="Proteomes" id="UP000069771"/>
    </source>
</evidence>